<name>A0ABW5U0W0_9RHOB</name>
<keyword evidence="8" id="KW-1185">Reference proteome</keyword>
<comment type="subcellular location">
    <subcellularLocation>
        <location evidence="1">Cell membrane</location>
        <topology evidence="1">Multi-pass membrane protein</topology>
    </subcellularLocation>
</comment>
<keyword evidence="5 6" id="KW-0472">Membrane</keyword>
<evidence type="ECO:0000256" key="3">
    <source>
        <dbReference type="ARBA" id="ARBA00022692"/>
    </source>
</evidence>
<evidence type="ECO:0000256" key="2">
    <source>
        <dbReference type="ARBA" id="ARBA00022475"/>
    </source>
</evidence>
<keyword evidence="4 6" id="KW-1133">Transmembrane helix</keyword>
<evidence type="ECO:0000256" key="6">
    <source>
        <dbReference type="SAM" id="Phobius"/>
    </source>
</evidence>
<dbReference type="EMBL" id="JBHUMP010000005">
    <property type="protein sequence ID" value="MFD2739531.1"/>
    <property type="molecule type" value="Genomic_DNA"/>
</dbReference>
<dbReference type="CDD" id="cd06173">
    <property type="entry name" value="MFS_MefA_like"/>
    <property type="match status" value="1"/>
</dbReference>
<dbReference type="Proteomes" id="UP001597474">
    <property type="component" value="Unassembled WGS sequence"/>
</dbReference>
<feature type="transmembrane region" description="Helical" evidence="6">
    <location>
        <begin position="220"/>
        <end position="240"/>
    </location>
</feature>
<evidence type="ECO:0000256" key="4">
    <source>
        <dbReference type="ARBA" id="ARBA00022989"/>
    </source>
</evidence>
<dbReference type="InterPro" id="IPR011701">
    <property type="entry name" value="MFS"/>
</dbReference>
<feature type="transmembrane region" description="Helical" evidence="6">
    <location>
        <begin position="168"/>
        <end position="188"/>
    </location>
</feature>
<dbReference type="Pfam" id="PF07690">
    <property type="entry name" value="MFS_1"/>
    <property type="match status" value="2"/>
</dbReference>
<proteinExistence type="predicted"/>
<organism evidence="7 8">
    <name type="scientific">Sulfitobacter aestuarii</name>
    <dbReference type="NCBI Taxonomy" id="2161676"/>
    <lineage>
        <taxon>Bacteria</taxon>
        <taxon>Pseudomonadati</taxon>
        <taxon>Pseudomonadota</taxon>
        <taxon>Alphaproteobacteria</taxon>
        <taxon>Rhodobacterales</taxon>
        <taxon>Roseobacteraceae</taxon>
        <taxon>Sulfitobacter</taxon>
    </lineage>
</organism>
<feature type="transmembrane region" description="Helical" evidence="6">
    <location>
        <begin position="12"/>
        <end position="35"/>
    </location>
</feature>
<dbReference type="Gene3D" id="1.20.1250.20">
    <property type="entry name" value="MFS general substrate transporter like domains"/>
    <property type="match status" value="1"/>
</dbReference>
<sequence length="445" mass="47196">MKSPLALPAFRTLFAAQICSLVAVGLLTVALSLAAFRLGGAASGGQILGFLLALKMVAYVLLAPFAETLLAGLPRRKVMVGLDIGRLLLLLPMALVAGPWQLAALAFVFFALSSAFTPLFQSLIPELLPDEAVYARALAYSRIAYTIESVLSPVIAAMLLQLVPADNLFFFAALAFVGSVLALLATRFPATGGATRKGPFLRRALRGMEIYRRTPRLRGLFLFNLALSLAMAWVLVNGVVYAGARLGDAEAYFPVLMTCYGVGAAIGAVLVPRLLRDLGERRVMLDGALGFAGAGLLILLPLPYAGLLLLWAAFGLASSLVLTPGGLVIARSAAEADRAAVFAAQFSLSHAGWLLAYPLAGWLATQVSLELALVLLCGLGALTALLGARVWPVDDRSERVHSHPELDPDHPHLRAVPPSGAGNAHAHVFHIDDLHPRWNRAPVTQ</sequence>
<evidence type="ECO:0000256" key="5">
    <source>
        <dbReference type="ARBA" id="ARBA00023136"/>
    </source>
</evidence>
<evidence type="ECO:0000256" key="1">
    <source>
        <dbReference type="ARBA" id="ARBA00004651"/>
    </source>
</evidence>
<feature type="transmembrane region" description="Helical" evidence="6">
    <location>
        <begin position="308"/>
        <end position="330"/>
    </location>
</feature>
<keyword evidence="2" id="KW-1003">Cell membrane</keyword>
<dbReference type="PANTHER" id="PTHR23513:SF6">
    <property type="entry name" value="MAJOR FACILITATOR SUPERFAMILY ASSOCIATED DOMAIN-CONTAINING PROTEIN"/>
    <property type="match status" value="1"/>
</dbReference>
<evidence type="ECO:0000313" key="8">
    <source>
        <dbReference type="Proteomes" id="UP001597474"/>
    </source>
</evidence>
<protein>
    <submittedName>
        <fullName evidence="7">MFS transporter</fullName>
    </submittedName>
</protein>
<dbReference type="InterPro" id="IPR036259">
    <property type="entry name" value="MFS_trans_sf"/>
</dbReference>
<keyword evidence="3 6" id="KW-0812">Transmembrane</keyword>
<feature type="transmembrane region" description="Helical" evidence="6">
    <location>
        <begin position="371"/>
        <end position="391"/>
    </location>
</feature>
<comment type="caution">
    <text evidence="7">The sequence shown here is derived from an EMBL/GenBank/DDBJ whole genome shotgun (WGS) entry which is preliminary data.</text>
</comment>
<evidence type="ECO:0000313" key="7">
    <source>
        <dbReference type="EMBL" id="MFD2739531.1"/>
    </source>
</evidence>
<dbReference type="PANTHER" id="PTHR23513">
    <property type="entry name" value="INTEGRAL MEMBRANE EFFLUX PROTEIN-RELATED"/>
    <property type="match status" value="1"/>
</dbReference>
<feature type="transmembrane region" description="Helical" evidence="6">
    <location>
        <begin position="342"/>
        <end position="365"/>
    </location>
</feature>
<dbReference type="RefSeq" id="WP_386373244.1">
    <property type="nucleotide sequence ID" value="NZ_JBHUMP010000005.1"/>
</dbReference>
<gene>
    <name evidence="7" type="ORF">ACFSUD_08130</name>
</gene>
<accession>A0ABW5U0W0</accession>
<feature type="transmembrane region" description="Helical" evidence="6">
    <location>
        <begin position="283"/>
        <end position="302"/>
    </location>
</feature>
<reference evidence="8" key="1">
    <citation type="journal article" date="2019" name="Int. J. Syst. Evol. Microbiol.">
        <title>The Global Catalogue of Microorganisms (GCM) 10K type strain sequencing project: providing services to taxonomists for standard genome sequencing and annotation.</title>
        <authorList>
            <consortium name="The Broad Institute Genomics Platform"/>
            <consortium name="The Broad Institute Genome Sequencing Center for Infectious Disease"/>
            <person name="Wu L."/>
            <person name="Ma J."/>
        </authorList>
    </citation>
    <scope>NUCLEOTIDE SEQUENCE [LARGE SCALE GENOMIC DNA]</scope>
    <source>
        <strain evidence="8">TISTR 2562</strain>
    </source>
</reference>
<feature type="transmembrane region" description="Helical" evidence="6">
    <location>
        <begin position="47"/>
        <end position="66"/>
    </location>
</feature>
<feature type="transmembrane region" description="Helical" evidence="6">
    <location>
        <begin position="252"/>
        <end position="271"/>
    </location>
</feature>
<dbReference type="SUPFAM" id="SSF103473">
    <property type="entry name" value="MFS general substrate transporter"/>
    <property type="match status" value="1"/>
</dbReference>